<dbReference type="OrthoDB" id="9775224at2"/>
<gene>
    <name evidence="5" type="ORF">EBI00_06200</name>
</gene>
<keyword evidence="6" id="KW-1185">Reference proteome</keyword>
<evidence type="ECO:0000259" key="4">
    <source>
        <dbReference type="Pfam" id="PF03976"/>
    </source>
</evidence>
<dbReference type="NCBIfam" id="TIGR03709">
    <property type="entry name" value="PPK2_rel_1"/>
    <property type="match status" value="1"/>
</dbReference>
<accession>A0A3M8Q5Z7</accession>
<evidence type="ECO:0000313" key="6">
    <source>
        <dbReference type="Proteomes" id="UP000280507"/>
    </source>
</evidence>
<evidence type="ECO:0000313" key="5">
    <source>
        <dbReference type="EMBL" id="RNF51493.1"/>
    </source>
</evidence>
<dbReference type="GO" id="GO:0008976">
    <property type="term" value="F:polyphosphate kinase activity"/>
    <property type="evidence" value="ECO:0007669"/>
    <property type="project" value="InterPro"/>
</dbReference>
<protein>
    <submittedName>
        <fullName evidence="5">Polyphosphate kinase</fullName>
    </submittedName>
</protein>
<evidence type="ECO:0000256" key="3">
    <source>
        <dbReference type="ARBA" id="ARBA00022777"/>
    </source>
</evidence>
<reference evidence="5 6" key="1">
    <citation type="journal article" date="2012" name="Int. J. Syst. Evol. Microbiol.">
        <title>Marinomonas hwangdonensis sp. nov., isolated from seawater.</title>
        <authorList>
            <person name="Jung Y.T."/>
            <person name="Oh T.K."/>
            <person name="Yoon J.H."/>
        </authorList>
    </citation>
    <scope>NUCLEOTIDE SEQUENCE [LARGE SCALE GENOMIC DNA]</scope>
    <source>
        <strain evidence="5 6">HDW-15</strain>
    </source>
</reference>
<dbReference type="RefSeq" id="WP_123095067.1">
    <property type="nucleotide sequence ID" value="NZ_RIZG01000003.1"/>
</dbReference>
<dbReference type="InterPro" id="IPR027417">
    <property type="entry name" value="P-loop_NTPase"/>
</dbReference>
<sequence length="276" mass="32539">MFLPSPIILSSHVMSLKHCDVDNKQYSIDDKKTYRKILKKRQKEMQRVQQAYYHQGKRAIIIFQGWDASGKGGAIRRLTEYLDPRGYRVHPIAAPSAEEQGKHYLYRFQTKLPKVGTLAIFDRSWYERVLTERVEGFASDMEWQRAYQEINEYERMLTDDGVKIIKIFTHISKDEQLERFEERLRNPLKQWKLTEEDIRNREKWDEHENAINDMLELTSTEQSPWHVIPANHKWYTRIAVLETVVNALSEGMDLTPPPIDEALVRSAEHTLGITLP</sequence>
<dbReference type="InterPro" id="IPR022300">
    <property type="entry name" value="PPK2-rel_1"/>
</dbReference>
<comment type="similarity">
    <text evidence="1">Belongs to the polyphosphate kinase 2 (PPK2) family. Class I subfamily.</text>
</comment>
<evidence type="ECO:0000256" key="1">
    <source>
        <dbReference type="ARBA" id="ARBA00009924"/>
    </source>
</evidence>
<feature type="domain" description="Polyphosphate kinase-2-related" evidence="4">
    <location>
        <begin position="30"/>
        <end position="249"/>
    </location>
</feature>
<dbReference type="AlphaFoldDB" id="A0A3M8Q5Z7"/>
<dbReference type="Gene3D" id="3.40.50.300">
    <property type="entry name" value="P-loop containing nucleotide triphosphate hydrolases"/>
    <property type="match status" value="1"/>
</dbReference>
<keyword evidence="3 5" id="KW-0418">Kinase</keyword>
<dbReference type="InterPro" id="IPR022488">
    <property type="entry name" value="PPK2-related"/>
</dbReference>
<name>A0A3M8Q5Z7_9GAMM</name>
<dbReference type="PANTHER" id="PTHR34383">
    <property type="entry name" value="POLYPHOSPHATE:AMP PHOSPHOTRANSFERASE-RELATED"/>
    <property type="match status" value="1"/>
</dbReference>
<dbReference type="InterPro" id="IPR016898">
    <property type="entry name" value="Polyphosphate_phosphotransfera"/>
</dbReference>
<dbReference type="SUPFAM" id="SSF52540">
    <property type="entry name" value="P-loop containing nucleoside triphosphate hydrolases"/>
    <property type="match status" value="1"/>
</dbReference>
<dbReference type="Proteomes" id="UP000280507">
    <property type="component" value="Unassembled WGS sequence"/>
</dbReference>
<dbReference type="PANTHER" id="PTHR34383:SF3">
    <property type="entry name" value="POLYPHOSPHATE:AMP PHOSPHOTRANSFERASE"/>
    <property type="match status" value="1"/>
</dbReference>
<proteinExistence type="inferred from homology"/>
<comment type="caution">
    <text evidence="5">The sequence shown here is derived from an EMBL/GenBank/DDBJ whole genome shotgun (WGS) entry which is preliminary data.</text>
</comment>
<evidence type="ECO:0000256" key="2">
    <source>
        <dbReference type="ARBA" id="ARBA00022679"/>
    </source>
</evidence>
<dbReference type="GO" id="GO:0006797">
    <property type="term" value="P:polyphosphate metabolic process"/>
    <property type="evidence" value="ECO:0007669"/>
    <property type="project" value="InterPro"/>
</dbReference>
<dbReference type="Pfam" id="PF03976">
    <property type="entry name" value="PPK2"/>
    <property type="match status" value="1"/>
</dbReference>
<keyword evidence="2" id="KW-0808">Transferase</keyword>
<organism evidence="5 6">
    <name type="scientific">Marinomonas hwangdonensis</name>
    <dbReference type="NCBI Taxonomy" id="1053647"/>
    <lineage>
        <taxon>Bacteria</taxon>
        <taxon>Pseudomonadati</taxon>
        <taxon>Pseudomonadota</taxon>
        <taxon>Gammaproteobacteria</taxon>
        <taxon>Oceanospirillales</taxon>
        <taxon>Oceanospirillaceae</taxon>
        <taxon>Marinomonas</taxon>
    </lineage>
</organism>
<dbReference type="PIRSF" id="PIRSF028756">
    <property type="entry name" value="PPK2_prd"/>
    <property type="match status" value="1"/>
</dbReference>
<dbReference type="EMBL" id="RIZG01000003">
    <property type="protein sequence ID" value="RNF51493.1"/>
    <property type="molecule type" value="Genomic_DNA"/>
</dbReference>